<dbReference type="InterPro" id="IPR000719">
    <property type="entry name" value="Prot_kinase_dom"/>
</dbReference>
<evidence type="ECO:0000256" key="1">
    <source>
        <dbReference type="ARBA" id="ARBA00005505"/>
    </source>
</evidence>
<evidence type="ECO:0000256" key="3">
    <source>
        <dbReference type="ARBA" id="ARBA00022527"/>
    </source>
</evidence>
<dbReference type="GO" id="GO:0007346">
    <property type="term" value="P:regulation of mitotic cell cycle"/>
    <property type="evidence" value="ECO:0007669"/>
    <property type="project" value="TreeGrafter"/>
</dbReference>
<dbReference type="SUPFAM" id="SSF56112">
    <property type="entry name" value="Protein kinase-like (PK-like)"/>
    <property type="match status" value="1"/>
</dbReference>
<evidence type="ECO:0000256" key="7">
    <source>
        <dbReference type="ARBA" id="ARBA00022840"/>
    </source>
</evidence>
<reference evidence="11 13" key="1">
    <citation type="submission" date="2018-03" db="EMBL/GenBank/DDBJ databases">
        <title>Draft genome sequence of Rohu Carp (Labeo rohita).</title>
        <authorList>
            <person name="Das P."/>
            <person name="Kushwaha B."/>
            <person name="Joshi C.G."/>
            <person name="Kumar D."/>
            <person name="Nagpure N.S."/>
            <person name="Sahoo L."/>
            <person name="Das S.P."/>
            <person name="Bit A."/>
            <person name="Patnaik S."/>
            <person name="Meher P.K."/>
            <person name="Jayasankar P."/>
            <person name="Koringa P.G."/>
            <person name="Patel N.V."/>
            <person name="Hinsu A.T."/>
            <person name="Kumar R."/>
            <person name="Pandey M."/>
            <person name="Agarwal S."/>
            <person name="Srivastava S."/>
            <person name="Singh M."/>
            <person name="Iquebal M.A."/>
            <person name="Jaiswal S."/>
            <person name="Angadi U.B."/>
            <person name="Kumar N."/>
            <person name="Raza M."/>
            <person name="Shah T.M."/>
            <person name="Rai A."/>
            <person name="Jena J.K."/>
        </authorList>
    </citation>
    <scope>NUCLEOTIDE SEQUENCE [LARGE SCALE GENOMIC DNA]</scope>
    <source>
        <strain evidence="11">DASCIFA01</strain>
        <tissue evidence="11">Testis</tissue>
    </source>
</reference>
<dbReference type="InterPro" id="IPR051138">
    <property type="entry name" value="PIM_Ser/Thr_kinase"/>
</dbReference>
<evidence type="ECO:0000256" key="5">
    <source>
        <dbReference type="ARBA" id="ARBA00022741"/>
    </source>
</evidence>
<comment type="caution">
    <text evidence="11">The sequence shown here is derived from an EMBL/GenBank/DDBJ whole genome shotgun (WGS) entry which is preliminary data.</text>
</comment>
<dbReference type="EMBL" id="QBIY01012978">
    <property type="protein sequence ID" value="RXN13479.1"/>
    <property type="molecule type" value="Genomic_DNA"/>
</dbReference>
<dbReference type="EC" id="2.7.11.1" evidence="2"/>
<evidence type="ECO:0000313" key="11">
    <source>
        <dbReference type="EMBL" id="RXN13479.1"/>
    </source>
</evidence>
<dbReference type="PANTHER" id="PTHR22984:SF11">
    <property type="entry name" value="AURORA KINASE-RELATED"/>
    <property type="match status" value="1"/>
</dbReference>
<keyword evidence="13" id="KW-1185">Reference proteome</keyword>
<dbReference type="PROSITE" id="PS50011">
    <property type="entry name" value="PROTEIN_KINASE_DOM"/>
    <property type="match status" value="1"/>
</dbReference>
<evidence type="ECO:0000313" key="13">
    <source>
        <dbReference type="Proteomes" id="UP000290572"/>
    </source>
</evidence>
<proteinExistence type="inferred from homology"/>
<sequence length="106" mass="12102">MIWTVSCVGPGHYGHVRMAVRKSDGQKVAIKFIRKSGSEIEDYLPGYHYKLPLEVVLMSLVKDININIIELFEDPETIVLVMEYLETFVTLQSSIVDSYKRVLCGH</sequence>
<comment type="catalytic activity">
    <reaction evidence="9">
        <text>L-seryl-[protein] + ATP = O-phospho-L-seryl-[protein] + ADP + H(+)</text>
        <dbReference type="Rhea" id="RHEA:17989"/>
        <dbReference type="Rhea" id="RHEA-COMP:9863"/>
        <dbReference type="Rhea" id="RHEA-COMP:11604"/>
        <dbReference type="ChEBI" id="CHEBI:15378"/>
        <dbReference type="ChEBI" id="CHEBI:29999"/>
        <dbReference type="ChEBI" id="CHEBI:30616"/>
        <dbReference type="ChEBI" id="CHEBI:83421"/>
        <dbReference type="ChEBI" id="CHEBI:456216"/>
        <dbReference type="EC" id="2.7.11.1"/>
    </reaction>
</comment>
<organism evidence="11 13">
    <name type="scientific">Labeo rohita</name>
    <name type="common">Indian major carp</name>
    <name type="synonym">Cyprinus rohita</name>
    <dbReference type="NCBI Taxonomy" id="84645"/>
    <lineage>
        <taxon>Eukaryota</taxon>
        <taxon>Metazoa</taxon>
        <taxon>Chordata</taxon>
        <taxon>Craniata</taxon>
        <taxon>Vertebrata</taxon>
        <taxon>Euteleostomi</taxon>
        <taxon>Actinopterygii</taxon>
        <taxon>Neopterygii</taxon>
        <taxon>Teleostei</taxon>
        <taxon>Ostariophysi</taxon>
        <taxon>Cypriniformes</taxon>
        <taxon>Cyprinidae</taxon>
        <taxon>Labeoninae</taxon>
        <taxon>Labeonini</taxon>
        <taxon>Labeo</taxon>
    </lineage>
</organism>
<comment type="similarity">
    <text evidence="1">Belongs to the protein kinase superfamily. CAMK Ser/Thr protein kinase family. PIM subfamily.</text>
</comment>
<evidence type="ECO:0000256" key="8">
    <source>
        <dbReference type="ARBA" id="ARBA00047899"/>
    </source>
</evidence>
<evidence type="ECO:0000256" key="9">
    <source>
        <dbReference type="ARBA" id="ARBA00048679"/>
    </source>
</evidence>
<dbReference type="GO" id="GO:0005524">
    <property type="term" value="F:ATP binding"/>
    <property type="evidence" value="ECO:0007669"/>
    <property type="project" value="UniProtKB-KW"/>
</dbReference>
<evidence type="ECO:0000256" key="4">
    <source>
        <dbReference type="ARBA" id="ARBA00022679"/>
    </source>
</evidence>
<dbReference type="GO" id="GO:0005737">
    <property type="term" value="C:cytoplasm"/>
    <property type="evidence" value="ECO:0007669"/>
    <property type="project" value="TreeGrafter"/>
</dbReference>
<keyword evidence="4" id="KW-0808">Transferase</keyword>
<keyword evidence="6 11" id="KW-0418">Kinase</keyword>
<dbReference type="EMBL" id="QBIY01005050">
    <property type="protein sequence ID" value="RXN38201.1"/>
    <property type="molecule type" value="Genomic_DNA"/>
</dbReference>
<gene>
    <name evidence="12" type="ORF">ROHU_001338</name>
    <name evidence="11" type="ORF">ROHU_009668</name>
</gene>
<keyword evidence="3" id="KW-0723">Serine/threonine-protein kinase</keyword>
<dbReference type="GO" id="GO:0004674">
    <property type="term" value="F:protein serine/threonine kinase activity"/>
    <property type="evidence" value="ECO:0007669"/>
    <property type="project" value="UniProtKB-KW"/>
</dbReference>
<dbReference type="Pfam" id="PF00069">
    <property type="entry name" value="Pkinase"/>
    <property type="match status" value="1"/>
</dbReference>
<dbReference type="Gene3D" id="3.30.200.20">
    <property type="entry name" value="Phosphorylase Kinase, domain 1"/>
    <property type="match status" value="1"/>
</dbReference>
<name>A0A498LY65_LABRO</name>
<comment type="catalytic activity">
    <reaction evidence="8">
        <text>L-threonyl-[protein] + ATP = O-phospho-L-threonyl-[protein] + ADP + H(+)</text>
        <dbReference type="Rhea" id="RHEA:46608"/>
        <dbReference type="Rhea" id="RHEA-COMP:11060"/>
        <dbReference type="Rhea" id="RHEA-COMP:11605"/>
        <dbReference type="ChEBI" id="CHEBI:15378"/>
        <dbReference type="ChEBI" id="CHEBI:30013"/>
        <dbReference type="ChEBI" id="CHEBI:30616"/>
        <dbReference type="ChEBI" id="CHEBI:61977"/>
        <dbReference type="ChEBI" id="CHEBI:456216"/>
        <dbReference type="EC" id="2.7.11.1"/>
    </reaction>
</comment>
<dbReference type="PANTHER" id="PTHR22984">
    <property type="entry name" value="SERINE/THREONINE-PROTEIN KINASE PIM"/>
    <property type="match status" value="1"/>
</dbReference>
<dbReference type="GO" id="GO:0043066">
    <property type="term" value="P:negative regulation of apoptotic process"/>
    <property type="evidence" value="ECO:0007669"/>
    <property type="project" value="TreeGrafter"/>
</dbReference>
<evidence type="ECO:0000313" key="12">
    <source>
        <dbReference type="EMBL" id="RXN38201.1"/>
    </source>
</evidence>
<dbReference type="Proteomes" id="UP000290572">
    <property type="component" value="Unassembled WGS sequence"/>
</dbReference>
<evidence type="ECO:0000256" key="2">
    <source>
        <dbReference type="ARBA" id="ARBA00012513"/>
    </source>
</evidence>
<dbReference type="AlphaFoldDB" id="A0A498LY65"/>
<evidence type="ECO:0000259" key="10">
    <source>
        <dbReference type="PROSITE" id="PS50011"/>
    </source>
</evidence>
<keyword evidence="5" id="KW-0547">Nucleotide-binding</keyword>
<accession>A0A498LY65</accession>
<dbReference type="InterPro" id="IPR011009">
    <property type="entry name" value="Kinase-like_dom_sf"/>
</dbReference>
<keyword evidence="7" id="KW-0067">ATP-binding</keyword>
<feature type="domain" description="Protein kinase" evidence="10">
    <location>
        <begin position="2"/>
        <end position="106"/>
    </location>
</feature>
<protein>
    <recommendedName>
        <fullName evidence="2">non-specific serine/threonine protein kinase</fullName>
        <ecNumber evidence="2">2.7.11.1</ecNumber>
    </recommendedName>
</protein>
<evidence type="ECO:0000256" key="6">
    <source>
        <dbReference type="ARBA" id="ARBA00022777"/>
    </source>
</evidence>